<dbReference type="InterPro" id="IPR008906">
    <property type="entry name" value="HATC_C_dom"/>
</dbReference>
<evidence type="ECO:0000313" key="4">
    <source>
        <dbReference type="Proteomes" id="UP000235388"/>
    </source>
</evidence>
<reference evidence="3 4" key="1">
    <citation type="submission" date="2017-11" db="EMBL/GenBank/DDBJ databases">
        <title>De novo assembly and phasing of dikaryotic genomes from two isolates of Puccinia coronata f. sp. avenae, the causal agent of oat crown rust.</title>
        <authorList>
            <person name="Miller M.E."/>
            <person name="Zhang Y."/>
            <person name="Omidvar V."/>
            <person name="Sperschneider J."/>
            <person name="Schwessinger B."/>
            <person name="Raley C."/>
            <person name="Palmer J.M."/>
            <person name="Garnica D."/>
            <person name="Upadhyaya N."/>
            <person name="Rathjen J."/>
            <person name="Taylor J.M."/>
            <person name="Park R.F."/>
            <person name="Dodds P.N."/>
            <person name="Hirsch C.D."/>
            <person name="Kianian S.F."/>
            <person name="Figueroa M."/>
        </authorList>
    </citation>
    <scope>NUCLEOTIDE SEQUENCE [LARGE SCALE GENOMIC DNA]</scope>
    <source>
        <strain evidence="3">12NC29</strain>
    </source>
</reference>
<dbReference type="InterPro" id="IPR012337">
    <property type="entry name" value="RNaseH-like_sf"/>
</dbReference>
<evidence type="ECO:0000259" key="2">
    <source>
        <dbReference type="Pfam" id="PF05699"/>
    </source>
</evidence>
<dbReference type="Proteomes" id="UP000235388">
    <property type="component" value="Unassembled WGS sequence"/>
</dbReference>
<protein>
    <recommendedName>
        <fullName evidence="2">HAT C-terminal dimerisation domain-containing protein</fullName>
    </recommendedName>
</protein>
<dbReference type="AlphaFoldDB" id="A0A2N5VIR6"/>
<accession>A0A2N5VIR6</accession>
<dbReference type="GO" id="GO:0046983">
    <property type="term" value="F:protein dimerization activity"/>
    <property type="evidence" value="ECO:0007669"/>
    <property type="project" value="InterPro"/>
</dbReference>
<feature type="compositionally biased region" description="Polar residues" evidence="1">
    <location>
        <begin position="225"/>
        <end position="234"/>
    </location>
</feature>
<dbReference type="STRING" id="200324.A0A2N5VIR6"/>
<organism evidence="3 4">
    <name type="scientific">Puccinia coronata f. sp. avenae</name>
    <dbReference type="NCBI Taxonomy" id="200324"/>
    <lineage>
        <taxon>Eukaryota</taxon>
        <taxon>Fungi</taxon>
        <taxon>Dikarya</taxon>
        <taxon>Basidiomycota</taxon>
        <taxon>Pucciniomycotina</taxon>
        <taxon>Pucciniomycetes</taxon>
        <taxon>Pucciniales</taxon>
        <taxon>Pucciniaceae</taxon>
        <taxon>Puccinia</taxon>
    </lineage>
</organism>
<evidence type="ECO:0000313" key="3">
    <source>
        <dbReference type="EMBL" id="PLW49881.1"/>
    </source>
</evidence>
<dbReference type="OrthoDB" id="3264316at2759"/>
<proteinExistence type="predicted"/>
<name>A0A2N5VIR6_9BASI</name>
<keyword evidence="4" id="KW-1185">Reference proteome</keyword>
<feature type="domain" description="HAT C-terminal dimerisation" evidence="2">
    <location>
        <begin position="124"/>
        <end position="189"/>
    </location>
</feature>
<dbReference type="Pfam" id="PF05699">
    <property type="entry name" value="Dimer_Tnp_hAT"/>
    <property type="match status" value="1"/>
</dbReference>
<dbReference type="EMBL" id="PGCJ01000093">
    <property type="protein sequence ID" value="PLW49881.1"/>
    <property type="molecule type" value="Genomic_DNA"/>
</dbReference>
<comment type="caution">
    <text evidence="3">The sequence shown here is derived from an EMBL/GenBank/DDBJ whole genome shotgun (WGS) entry which is preliminary data.</text>
</comment>
<dbReference type="SUPFAM" id="SSF53098">
    <property type="entry name" value="Ribonuclease H-like"/>
    <property type="match status" value="1"/>
</dbReference>
<feature type="region of interest" description="Disordered" evidence="1">
    <location>
        <begin position="215"/>
        <end position="234"/>
    </location>
</feature>
<gene>
    <name evidence="3" type="ORF">PCANC_07102</name>
</gene>
<sequence length="234" mass="26164">MISKTKTYLTEALKCDVIVLATALSPAFRLSIFRAWFPSHYFWAQALLNKHFTQRHADIKAKANVVNSLAYEFDKTRNQAKAIHHHQTVAEVDFFPDASASTHLDELSIYLLGKYKLAASQAGQLLKWWKEHHLEFPVLSSLAKDFLACCSTSASVERCFSAAADICGRDLGCLAVRTIEQCVSSHQWLQEGFKADSKFESAQAIVSQLMEDIQESKPKKAVIGDNSSRPLAIE</sequence>
<dbReference type="PANTHER" id="PTHR23272">
    <property type="entry name" value="BED FINGER-RELATED"/>
    <property type="match status" value="1"/>
</dbReference>
<evidence type="ECO:0000256" key="1">
    <source>
        <dbReference type="SAM" id="MobiDB-lite"/>
    </source>
</evidence>